<gene>
    <name evidence="2" type="ORF">BSAL_55825</name>
</gene>
<dbReference type="EMBL" id="CYKH01000167">
    <property type="protein sequence ID" value="CUE74681.1"/>
    <property type="molecule type" value="Genomic_DNA"/>
</dbReference>
<evidence type="ECO:0000313" key="3">
    <source>
        <dbReference type="Proteomes" id="UP000051952"/>
    </source>
</evidence>
<accession>A0A0S4IN38</accession>
<organism evidence="2 3">
    <name type="scientific">Bodo saltans</name>
    <name type="common">Flagellated protozoan</name>
    <dbReference type="NCBI Taxonomy" id="75058"/>
    <lineage>
        <taxon>Eukaryota</taxon>
        <taxon>Discoba</taxon>
        <taxon>Euglenozoa</taxon>
        <taxon>Kinetoplastea</taxon>
        <taxon>Metakinetoplastina</taxon>
        <taxon>Eubodonida</taxon>
        <taxon>Bodonidae</taxon>
        <taxon>Bodo</taxon>
    </lineage>
</organism>
<dbReference type="VEuPathDB" id="TriTrypDB:BSAL_55825"/>
<evidence type="ECO:0000256" key="1">
    <source>
        <dbReference type="SAM" id="MobiDB-lite"/>
    </source>
</evidence>
<evidence type="ECO:0008006" key="4">
    <source>
        <dbReference type="Google" id="ProtNLM"/>
    </source>
</evidence>
<proteinExistence type="predicted"/>
<sequence>MSGRRLLGAAPEHHQFYRNTFKQLSDIQQRQVGMILGAAVADAAVREFEWLDLHGDAGSVAIQQFLTSSSPSTELDATHESLKDNEIAFPPQELAQLVPVDDTARQEELVHLAATPLRHQSITGVMHHELLKVMMTARGEFEVDAVADRWVSIAAAHPEDFLKHHATLEHVLPILSPMACVYPWADDEALWRFSEPFAEFLFTPPASRHVITDNGEPTTTPTPSPPSMTTASHGAGACLMSQSIALRYLQSNPHPTRNAMMQCTAPGGESILPEDILMLRNGRGAATMSPTSAVMSGTIQIAHEAKCYAHGIRKVIRFCAAQAVTSAPMTSSGRRFCGPAMLAGALLGAKFGVRSIPMEWLSATKDHSALGTIAVDISQWAWNPPSK</sequence>
<dbReference type="OrthoDB" id="410104at2759"/>
<protein>
    <recommendedName>
        <fullName evidence="4">ADP-ribosylglycohydrolase</fullName>
    </recommendedName>
</protein>
<evidence type="ECO:0000313" key="2">
    <source>
        <dbReference type="EMBL" id="CUE74681.1"/>
    </source>
</evidence>
<name>A0A0S4IN38_BODSA</name>
<feature type="region of interest" description="Disordered" evidence="1">
    <location>
        <begin position="212"/>
        <end position="232"/>
    </location>
</feature>
<dbReference type="OMA" id="QWSWNPP"/>
<reference evidence="3" key="1">
    <citation type="submission" date="2015-09" db="EMBL/GenBank/DDBJ databases">
        <authorList>
            <consortium name="Pathogen Informatics"/>
        </authorList>
    </citation>
    <scope>NUCLEOTIDE SEQUENCE [LARGE SCALE GENOMIC DNA]</scope>
    <source>
        <strain evidence="3">Lake Konstanz</strain>
    </source>
</reference>
<dbReference type="SUPFAM" id="SSF101478">
    <property type="entry name" value="ADP-ribosylglycohydrolase"/>
    <property type="match status" value="1"/>
</dbReference>
<dbReference type="InterPro" id="IPR036705">
    <property type="entry name" value="Ribosyl_crysJ1_sf"/>
</dbReference>
<dbReference type="AlphaFoldDB" id="A0A0S4IN38"/>
<dbReference type="Proteomes" id="UP000051952">
    <property type="component" value="Unassembled WGS sequence"/>
</dbReference>
<keyword evidence="3" id="KW-1185">Reference proteome</keyword>